<organism evidence="1 2">
    <name type="scientific">Rhizobium rhizogenes NBRC 13257</name>
    <dbReference type="NCBI Taxonomy" id="1220581"/>
    <lineage>
        <taxon>Bacteria</taxon>
        <taxon>Pseudomonadati</taxon>
        <taxon>Pseudomonadota</taxon>
        <taxon>Alphaproteobacteria</taxon>
        <taxon>Hyphomicrobiales</taxon>
        <taxon>Rhizobiaceae</taxon>
        <taxon>Rhizobium/Agrobacterium group</taxon>
        <taxon>Rhizobium</taxon>
    </lineage>
</organism>
<sequence length="171" mass="19739">MNIKETPTDIGFEPLLDLKMNMAAFTADWLHCDQCSNYVARMVSHDRRDPIRHANLLSSALNELLEMSFHSNEYDGEFVYRFYRYRETERIELTFPCSPQKRRFYHEIVQELQGEQALASYLDVIANDAAPADRAILFGLAVNYDADIKARDLGTSALTFIVDLPLERLLN</sequence>
<comment type="caution">
    <text evidence="1">The sequence shown here is derived from an EMBL/GenBank/DDBJ whole genome shotgun (WGS) entry which is preliminary data.</text>
</comment>
<dbReference type="EMBL" id="BAYX01000003">
    <property type="protein sequence ID" value="GAJ92307.1"/>
    <property type="molecule type" value="Genomic_DNA"/>
</dbReference>
<dbReference type="GeneID" id="86851274"/>
<gene>
    <name evidence="1" type="ORF">RRH01S_03_03800</name>
</gene>
<accession>A0AA87U3C2</accession>
<reference evidence="1 2" key="1">
    <citation type="submission" date="2014-05" db="EMBL/GenBank/DDBJ databases">
        <title>Whole genome shotgun sequence of Rhizobium rhizogenes NBRC 13257.</title>
        <authorList>
            <person name="Katano-Makiyama Y."/>
            <person name="Hosoyama A."/>
            <person name="Hashimoto M."/>
            <person name="Hosoyama Y."/>
            <person name="Noguchi M."/>
            <person name="Tsuchikane K."/>
            <person name="Kimura A."/>
            <person name="Ohji S."/>
            <person name="Ichikawa N."/>
            <person name="Yamazoe A."/>
            <person name="Fujita N."/>
        </authorList>
    </citation>
    <scope>NUCLEOTIDE SEQUENCE [LARGE SCALE GENOMIC DNA]</scope>
    <source>
        <strain evidence="1 2">NBRC 13257</strain>
    </source>
</reference>
<protein>
    <recommendedName>
        <fullName evidence="3">Ubiquinone biosynthesis methyltransferase UbiE</fullName>
    </recommendedName>
</protein>
<dbReference type="RefSeq" id="WP_012649405.1">
    <property type="nucleotide sequence ID" value="NZ_BAYX01000003.1"/>
</dbReference>
<evidence type="ECO:0000313" key="1">
    <source>
        <dbReference type="EMBL" id="GAJ92307.1"/>
    </source>
</evidence>
<name>A0AA87U3C2_RHIRH</name>
<evidence type="ECO:0000313" key="2">
    <source>
        <dbReference type="Proteomes" id="UP000026941"/>
    </source>
</evidence>
<dbReference type="Proteomes" id="UP000026941">
    <property type="component" value="Unassembled WGS sequence"/>
</dbReference>
<dbReference type="AlphaFoldDB" id="A0AA87U3C2"/>
<proteinExistence type="predicted"/>
<evidence type="ECO:0008006" key="3">
    <source>
        <dbReference type="Google" id="ProtNLM"/>
    </source>
</evidence>